<evidence type="ECO:0000259" key="1">
    <source>
        <dbReference type="Pfam" id="PF00535"/>
    </source>
</evidence>
<dbReference type="EMBL" id="BAAAYX010000020">
    <property type="protein sequence ID" value="GAA3716445.1"/>
    <property type="molecule type" value="Genomic_DNA"/>
</dbReference>
<sequence length="558" mass="62065">MSEPDPDRTAPDVTVVIPVYNAMPYLRRCLDSVLGQTIGLDRLQVVAVDDGSSDGGGDLLDDVAAACPDVFTVLHQPNSGGPALPCNRGLELATGRWVYFLGADDYLSPTSLARLVDRGDAWGSDVIFGTMRGESGRFVDQRMYRRTRRDITFLDSPLPYALSNTKLFRRSLLDEHQIRYALDLRVGSDQPFTVEALIHARRVSVLNDQVYYHAVKRDDASNITYTMDWRTRLADIADVMAHIADVVEPGPLRDAVYTRHFTWEISKLLTRDLPTLAGTEQYDLLTSVTALFELYDTPGLDARLGPRTRLRLRLAQTGQLELLLKVVGYQRMHRKPPLAVRDGVVHLWSPGLGSWSVDPRWYVFSPGKPHLYLAASLELTAAQVIADELELVGRIGLTTDRADGLRLALMPLADDRDGPPGTRILTDEPDPPAEVAATLTAGDDGTASEFAVRLPLVPTLRTTRIDEGEQRYSVRLRVPVTTGCYDLPVPAGDRGQQRIVRSALHVWQTTLRSDRTGALVLSIERLPVARAVRAWTRRLRREPDAVAARSTTIHRLEE</sequence>
<proteinExistence type="predicted"/>
<evidence type="ECO:0000259" key="2">
    <source>
        <dbReference type="Pfam" id="PF22181"/>
    </source>
</evidence>
<dbReference type="InterPro" id="IPR054028">
    <property type="entry name" value="TarS/TarP_linker"/>
</dbReference>
<dbReference type="InterPro" id="IPR029044">
    <property type="entry name" value="Nucleotide-diphossugar_trans"/>
</dbReference>
<keyword evidence="4" id="KW-1185">Reference proteome</keyword>
<dbReference type="Pfam" id="PF22181">
    <property type="entry name" value="TarS_linker"/>
    <property type="match status" value="1"/>
</dbReference>
<dbReference type="Proteomes" id="UP001500051">
    <property type="component" value="Unassembled WGS sequence"/>
</dbReference>
<accession>A0ABP7EC46</accession>
<gene>
    <name evidence="3" type="ORF">GCM10022204_40280</name>
</gene>
<comment type="caution">
    <text evidence="3">The sequence shown here is derived from an EMBL/GenBank/DDBJ whole genome shotgun (WGS) entry which is preliminary data.</text>
</comment>
<feature type="domain" description="Glycosyltransferase 2-like" evidence="1">
    <location>
        <begin position="14"/>
        <end position="175"/>
    </location>
</feature>
<dbReference type="PANTHER" id="PTHR22916:SF3">
    <property type="entry name" value="UDP-GLCNAC:BETAGAL BETA-1,3-N-ACETYLGLUCOSAMINYLTRANSFERASE-LIKE PROTEIN 1"/>
    <property type="match status" value="1"/>
</dbReference>
<protein>
    <submittedName>
        <fullName evidence="3">Uncharacterized protein</fullName>
    </submittedName>
</protein>
<feature type="domain" description="TarS/TarP linker" evidence="2">
    <location>
        <begin position="235"/>
        <end position="326"/>
    </location>
</feature>
<organism evidence="3 4">
    <name type="scientific">Microlunatus aurantiacus</name>
    <dbReference type="NCBI Taxonomy" id="446786"/>
    <lineage>
        <taxon>Bacteria</taxon>
        <taxon>Bacillati</taxon>
        <taxon>Actinomycetota</taxon>
        <taxon>Actinomycetes</taxon>
        <taxon>Propionibacteriales</taxon>
        <taxon>Propionibacteriaceae</taxon>
        <taxon>Microlunatus</taxon>
    </lineage>
</organism>
<evidence type="ECO:0000313" key="3">
    <source>
        <dbReference type="EMBL" id="GAA3716445.1"/>
    </source>
</evidence>
<dbReference type="Gene3D" id="3.90.550.10">
    <property type="entry name" value="Spore Coat Polysaccharide Biosynthesis Protein SpsA, Chain A"/>
    <property type="match status" value="1"/>
</dbReference>
<reference evidence="4" key="1">
    <citation type="journal article" date="2019" name="Int. J. Syst. Evol. Microbiol.">
        <title>The Global Catalogue of Microorganisms (GCM) 10K type strain sequencing project: providing services to taxonomists for standard genome sequencing and annotation.</title>
        <authorList>
            <consortium name="The Broad Institute Genomics Platform"/>
            <consortium name="The Broad Institute Genome Sequencing Center for Infectious Disease"/>
            <person name="Wu L."/>
            <person name="Ma J."/>
        </authorList>
    </citation>
    <scope>NUCLEOTIDE SEQUENCE [LARGE SCALE GENOMIC DNA]</scope>
    <source>
        <strain evidence="4">JCM 16548</strain>
    </source>
</reference>
<dbReference type="SUPFAM" id="SSF53448">
    <property type="entry name" value="Nucleotide-diphospho-sugar transferases"/>
    <property type="match status" value="1"/>
</dbReference>
<dbReference type="Pfam" id="PF00535">
    <property type="entry name" value="Glycos_transf_2"/>
    <property type="match status" value="1"/>
</dbReference>
<dbReference type="PANTHER" id="PTHR22916">
    <property type="entry name" value="GLYCOSYLTRANSFERASE"/>
    <property type="match status" value="1"/>
</dbReference>
<dbReference type="InterPro" id="IPR001173">
    <property type="entry name" value="Glyco_trans_2-like"/>
</dbReference>
<name>A0ABP7EC46_9ACTN</name>
<dbReference type="RefSeq" id="WP_344814249.1">
    <property type="nucleotide sequence ID" value="NZ_BAAAYX010000020.1"/>
</dbReference>
<evidence type="ECO:0000313" key="4">
    <source>
        <dbReference type="Proteomes" id="UP001500051"/>
    </source>
</evidence>
<dbReference type="CDD" id="cd00761">
    <property type="entry name" value="Glyco_tranf_GTA_type"/>
    <property type="match status" value="1"/>
</dbReference>